<reference evidence="7 8" key="2">
    <citation type="journal article" date="2022" name="Mol. Biol. Evol.">
        <title>Comparative Genomics Reveals Insights into the Divergent Evolution of Astigmatic Mites and Household Pest Adaptations.</title>
        <authorList>
            <person name="Xiong Q."/>
            <person name="Wan A.T."/>
            <person name="Liu X."/>
            <person name="Fung C.S."/>
            <person name="Xiao X."/>
            <person name="Malainual N."/>
            <person name="Hou J."/>
            <person name="Wang L."/>
            <person name="Wang M."/>
            <person name="Yang K.Y."/>
            <person name="Cui Y."/>
            <person name="Leung E.L."/>
            <person name="Nong W."/>
            <person name="Shin S.K."/>
            <person name="Au S.W."/>
            <person name="Jeong K.Y."/>
            <person name="Chew F.T."/>
            <person name="Hui J.H."/>
            <person name="Leung T.F."/>
            <person name="Tungtrongchitr A."/>
            <person name="Zhong N."/>
            <person name="Liu Z."/>
            <person name="Tsui S.K."/>
        </authorList>
    </citation>
    <scope>NUCLEOTIDE SEQUENCE [LARGE SCALE GENOMIC DNA]</scope>
    <source>
        <strain evidence="7">Derp</strain>
    </source>
</reference>
<sequence length="188" mass="22364">EKKMAEIFDKIMTEIEKFLSQPGTKVNTYMEMIEKSTGIKRMYIAKGVLVFLMIYMIFGYFAQLICNFVGFLYPAYVSIKALESRNKDDDTRWLTYWVVFAFFSVIEFFSDFIFSWFPFYWLAKVVFLVWCYLPMERNGSDYVYTKFIRPLFLQNNSGIDNIAKRLVKEAKDASKSLFLPKNVRKVRD</sequence>
<dbReference type="PANTHER" id="PTHR12300:SF161">
    <property type="entry name" value="RECEPTOR EXPRESSION-ENHANCING PROTEIN"/>
    <property type="match status" value="1"/>
</dbReference>
<evidence type="ECO:0000256" key="6">
    <source>
        <dbReference type="RuleBase" id="RU362006"/>
    </source>
</evidence>
<dbReference type="Pfam" id="PF03134">
    <property type="entry name" value="TB2_DP1_HVA22"/>
    <property type="match status" value="1"/>
</dbReference>
<name>A0ABQ8J7Y0_DERPT</name>
<dbReference type="EMBL" id="NJHN03000062">
    <property type="protein sequence ID" value="KAH9418686.1"/>
    <property type="molecule type" value="Genomic_DNA"/>
</dbReference>
<dbReference type="PANTHER" id="PTHR12300">
    <property type="entry name" value="HVA22-LIKE PROTEINS"/>
    <property type="match status" value="1"/>
</dbReference>
<gene>
    <name evidence="7" type="primary">REEP5_2</name>
    <name evidence="7" type="ORF">DERP_004012</name>
</gene>
<evidence type="ECO:0000313" key="8">
    <source>
        <dbReference type="Proteomes" id="UP000887458"/>
    </source>
</evidence>
<proteinExistence type="inferred from homology"/>
<feature type="transmembrane region" description="Helical" evidence="6">
    <location>
        <begin position="117"/>
        <end position="135"/>
    </location>
</feature>
<comment type="caution">
    <text evidence="7">The sequence shown here is derived from an EMBL/GenBank/DDBJ whole genome shotgun (WGS) entry which is preliminary data.</text>
</comment>
<evidence type="ECO:0000256" key="5">
    <source>
        <dbReference type="ARBA" id="ARBA00023136"/>
    </source>
</evidence>
<organism evidence="7 8">
    <name type="scientific">Dermatophagoides pteronyssinus</name>
    <name type="common">European house dust mite</name>
    <dbReference type="NCBI Taxonomy" id="6956"/>
    <lineage>
        <taxon>Eukaryota</taxon>
        <taxon>Metazoa</taxon>
        <taxon>Ecdysozoa</taxon>
        <taxon>Arthropoda</taxon>
        <taxon>Chelicerata</taxon>
        <taxon>Arachnida</taxon>
        <taxon>Acari</taxon>
        <taxon>Acariformes</taxon>
        <taxon>Sarcoptiformes</taxon>
        <taxon>Astigmata</taxon>
        <taxon>Psoroptidia</taxon>
        <taxon>Analgoidea</taxon>
        <taxon>Pyroglyphidae</taxon>
        <taxon>Dermatophagoidinae</taxon>
        <taxon>Dermatophagoides</taxon>
    </lineage>
</organism>
<keyword evidence="7" id="KW-0675">Receptor</keyword>
<dbReference type="InterPro" id="IPR004345">
    <property type="entry name" value="TB2_DP1_HVA22"/>
</dbReference>
<evidence type="ECO:0000256" key="3">
    <source>
        <dbReference type="ARBA" id="ARBA00022692"/>
    </source>
</evidence>
<evidence type="ECO:0000313" key="7">
    <source>
        <dbReference type="EMBL" id="KAH9418686.1"/>
    </source>
</evidence>
<protein>
    <recommendedName>
        <fullName evidence="6">Receptor expression-enhancing protein</fullName>
    </recommendedName>
</protein>
<comment type="subcellular location">
    <subcellularLocation>
        <location evidence="1 6">Membrane</location>
        <topology evidence="1 6">Multi-pass membrane protein</topology>
    </subcellularLocation>
</comment>
<keyword evidence="4 6" id="KW-1133">Transmembrane helix</keyword>
<accession>A0ABQ8J7Y0</accession>
<evidence type="ECO:0000256" key="2">
    <source>
        <dbReference type="ARBA" id="ARBA00008573"/>
    </source>
</evidence>
<comment type="similarity">
    <text evidence="2 6">Belongs to the DP1 family.</text>
</comment>
<dbReference type="Proteomes" id="UP000887458">
    <property type="component" value="Unassembled WGS sequence"/>
</dbReference>
<evidence type="ECO:0000256" key="4">
    <source>
        <dbReference type="ARBA" id="ARBA00022989"/>
    </source>
</evidence>
<evidence type="ECO:0000256" key="1">
    <source>
        <dbReference type="ARBA" id="ARBA00004141"/>
    </source>
</evidence>
<keyword evidence="5 6" id="KW-0472">Membrane</keyword>
<keyword evidence="8" id="KW-1185">Reference proteome</keyword>
<keyword evidence="3 6" id="KW-0812">Transmembrane</keyword>
<feature type="non-terminal residue" evidence="7">
    <location>
        <position position="1"/>
    </location>
</feature>
<feature type="transmembrane region" description="Helical" evidence="6">
    <location>
        <begin position="48"/>
        <end position="73"/>
    </location>
</feature>
<reference evidence="7 8" key="1">
    <citation type="journal article" date="2018" name="J. Allergy Clin. Immunol.">
        <title>High-quality assembly of Dermatophagoides pteronyssinus genome and transcriptome reveals a wide range of novel allergens.</title>
        <authorList>
            <person name="Liu X.Y."/>
            <person name="Yang K.Y."/>
            <person name="Wang M.Q."/>
            <person name="Kwok J.S."/>
            <person name="Zeng X."/>
            <person name="Yang Z."/>
            <person name="Xiao X.J."/>
            <person name="Lau C.P."/>
            <person name="Li Y."/>
            <person name="Huang Z.M."/>
            <person name="Ba J.G."/>
            <person name="Yim A.K."/>
            <person name="Ouyang C.Y."/>
            <person name="Ngai S.M."/>
            <person name="Chan T.F."/>
            <person name="Leung E.L."/>
            <person name="Liu L."/>
            <person name="Liu Z.G."/>
            <person name="Tsui S.K."/>
        </authorList>
    </citation>
    <scope>NUCLEOTIDE SEQUENCE [LARGE SCALE GENOMIC DNA]</scope>
    <source>
        <strain evidence="7">Derp</strain>
    </source>
</reference>